<name>A0A9X2FUL1_9GAMM</name>
<gene>
    <name evidence="2" type="ORF">NJR55_04685</name>
</gene>
<accession>A0A9X2FUL1</accession>
<dbReference type="Pfam" id="PF02082">
    <property type="entry name" value="Rrf2"/>
    <property type="match status" value="1"/>
</dbReference>
<dbReference type="InterPro" id="IPR036390">
    <property type="entry name" value="WH_DNA-bd_sf"/>
</dbReference>
<dbReference type="GO" id="GO:0003677">
    <property type="term" value="F:DNA binding"/>
    <property type="evidence" value="ECO:0007669"/>
    <property type="project" value="UniProtKB-KW"/>
</dbReference>
<dbReference type="PANTHER" id="PTHR33221:SF4">
    <property type="entry name" value="HTH-TYPE TRANSCRIPTIONAL REPRESSOR NSRR"/>
    <property type="match status" value="1"/>
</dbReference>
<keyword evidence="1" id="KW-0238">DNA-binding</keyword>
<dbReference type="EMBL" id="JAMZDE010000005">
    <property type="protein sequence ID" value="MCP1338882.1"/>
    <property type="molecule type" value="Genomic_DNA"/>
</dbReference>
<evidence type="ECO:0000313" key="3">
    <source>
        <dbReference type="Proteomes" id="UP001139474"/>
    </source>
</evidence>
<dbReference type="Gene3D" id="1.10.10.10">
    <property type="entry name" value="Winged helix-like DNA-binding domain superfamily/Winged helix DNA-binding domain"/>
    <property type="match status" value="1"/>
</dbReference>
<dbReference type="NCBIfam" id="TIGR00738">
    <property type="entry name" value="rrf2_super"/>
    <property type="match status" value="1"/>
</dbReference>
<dbReference type="PROSITE" id="PS01332">
    <property type="entry name" value="HTH_RRF2_1"/>
    <property type="match status" value="1"/>
</dbReference>
<protein>
    <submittedName>
        <fullName evidence="2">Rrf2 family transcriptional regulator</fullName>
    </submittedName>
</protein>
<comment type="caution">
    <text evidence="2">The sequence shown here is derived from an EMBL/GenBank/DDBJ whole genome shotgun (WGS) entry which is preliminary data.</text>
</comment>
<dbReference type="Proteomes" id="UP001139474">
    <property type="component" value="Unassembled WGS sequence"/>
</dbReference>
<dbReference type="PROSITE" id="PS51197">
    <property type="entry name" value="HTH_RRF2_2"/>
    <property type="match status" value="1"/>
</dbReference>
<dbReference type="InterPro" id="IPR036388">
    <property type="entry name" value="WH-like_DNA-bd_sf"/>
</dbReference>
<dbReference type="PANTHER" id="PTHR33221">
    <property type="entry name" value="WINGED HELIX-TURN-HELIX TRANSCRIPTIONAL REGULATOR, RRF2 FAMILY"/>
    <property type="match status" value="1"/>
</dbReference>
<dbReference type="GO" id="GO:0003700">
    <property type="term" value="F:DNA-binding transcription factor activity"/>
    <property type="evidence" value="ECO:0007669"/>
    <property type="project" value="TreeGrafter"/>
</dbReference>
<evidence type="ECO:0000256" key="1">
    <source>
        <dbReference type="ARBA" id="ARBA00023125"/>
    </source>
</evidence>
<dbReference type="SUPFAM" id="SSF46785">
    <property type="entry name" value="Winged helix' DNA-binding domain"/>
    <property type="match status" value="1"/>
</dbReference>
<reference evidence="2" key="1">
    <citation type="submission" date="2022-06" db="EMBL/GenBank/DDBJ databases">
        <title>Idiomarina rhizosphaerae M1R2S28.</title>
        <authorList>
            <person name="Sun J.-Q."/>
            <person name="Li L.-F."/>
        </authorList>
    </citation>
    <scope>NUCLEOTIDE SEQUENCE</scope>
    <source>
        <strain evidence="2">M1R2S28</strain>
    </source>
</reference>
<dbReference type="AlphaFoldDB" id="A0A9X2FUL1"/>
<evidence type="ECO:0000313" key="2">
    <source>
        <dbReference type="EMBL" id="MCP1338882.1"/>
    </source>
</evidence>
<sequence>MQLKKYTDYGLRVLMYLAAKEDTKRATIDELSGIFNVPRNHLNKVVHQLGKEGLIETRRGKNGGFLLAIKASDIRLDKVIRRLEGDEYWVDCHKPECAIFPVCELKNVINQGKETFYDFLSNYTLASLVSNDEKIREFWGTPIPVTIDKD</sequence>
<dbReference type="InterPro" id="IPR030489">
    <property type="entry name" value="TR_Rrf2-type_CS"/>
</dbReference>
<keyword evidence="3" id="KW-1185">Reference proteome</keyword>
<proteinExistence type="predicted"/>
<dbReference type="RefSeq" id="WP_253618284.1">
    <property type="nucleotide sequence ID" value="NZ_JAMZDE010000005.1"/>
</dbReference>
<dbReference type="InterPro" id="IPR000944">
    <property type="entry name" value="Tscrpt_reg_Rrf2"/>
</dbReference>
<dbReference type="GO" id="GO:0005829">
    <property type="term" value="C:cytosol"/>
    <property type="evidence" value="ECO:0007669"/>
    <property type="project" value="TreeGrafter"/>
</dbReference>
<organism evidence="2 3">
    <name type="scientific">Idiomarina rhizosphaerae</name>
    <dbReference type="NCBI Taxonomy" id="2961572"/>
    <lineage>
        <taxon>Bacteria</taxon>
        <taxon>Pseudomonadati</taxon>
        <taxon>Pseudomonadota</taxon>
        <taxon>Gammaproteobacteria</taxon>
        <taxon>Alteromonadales</taxon>
        <taxon>Idiomarinaceae</taxon>
        <taxon>Idiomarina</taxon>
    </lineage>
</organism>